<reference evidence="1" key="1">
    <citation type="journal article" date="2021" name="Proc. Natl. Acad. Sci. U.S.A.">
        <title>A Catalog of Tens of Thousands of Viruses from Human Metagenomes Reveals Hidden Associations with Chronic Diseases.</title>
        <authorList>
            <person name="Tisza M.J."/>
            <person name="Buck C.B."/>
        </authorList>
    </citation>
    <scope>NUCLEOTIDE SEQUENCE</scope>
    <source>
        <strain evidence="1">CtfRs3</strain>
    </source>
</reference>
<organism evidence="1">
    <name type="scientific">Phage sp. ctfRs3</name>
    <dbReference type="NCBI Taxonomy" id="2826751"/>
    <lineage>
        <taxon>Viruses</taxon>
    </lineage>
</organism>
<dbReference type="EMBL" id="BK015736">
    <property type="protein sequence ID" value="DAE22689.1"/>
    <property type="molecule type" value="Genomic_DNA"/>
</dbReference>
<accession>A0A8S5QV44</accession>
<protein>
    <submittedName>
        <fullName evidence="1">Uncharacterized protein</fullName>
    </submittedName>
</protein>
<sequence>MQVESVPALRSAPPFTKTPYNISQGRLHFAVAFALRRKKFINVEFLIYCIKNTNAIYAVYRNSVHFVDFRSD</sequence>
<name>A0A8S5QV44_9VIRU</name>
<proteinExistence type="predicted"/>
<evidence type="ECO:0000313" key="1">
    <source>
        <dbReference type="EMBL" id="DAE22689.1"/>
    </source>
</evidence>